<evidence type="ECO:0000313" key="4">
    <source>
        <dbReference type="EMBL" id="KAF2969563.1"/>
    </source>
</evidence>
<feature type="region of interest" description="Disordered" evidence="3">
    <location>
        <begin position="596"/>
        <end position="648"/>
    </location>
</feature>
<dbReference type="GO" id="GO:0005783">
    <property type="term" value="C:endoplasmic reticulum"/>
    <property type="evidence" value="ECO:0007669"/>
    <property type="project" value="TreeGrafter"/>
</dbReference>
<dbReference type="OrthoDB" id="5327538at2759"/>
<protein>
    <submittedName>
        <fullName evidence="4">Uncharacterized protein</fullName>
    </submittedName>
</protein>
<evidence type="ECO:0000256" key="3">
    <source>
        <dbReference type="SAM" id="MobiDB-lite"/>
    </source>
</evidence>
<evidence type="ECO:0000313" key="5">
    <source>
        <dbReference type="Proteomes" id="UP000481858"/>
    </source>
</evidence>
<dbReference type="Proteomes" id="UP000481858">
    <property type="component" value="Unassembled WGS sequence"/>
</dbReference>
<feature type="region of interest" description="Disordered" evidence="3">
    <location>
        <begin position="541"/>
        <end position="581"/>
    </location>
</feature>
<feature type="region of interest" description="Disordered" evidence="3">
    <location>
        <begin position="458"/>
        <end position="514"/>
    </location>
</feature>
<feature type="compositionally biased region" description="Basic residues" evidence="3">
    <location>
        <begin position="496"/>
        <end position="505"/>
    </location>
</feature>
<comment type="caution">
    <text evidence="4">The sequence shown here is derived from an EMBL/GenBank/DDBJ whole genome shotgun (WGS) entry which is preliminary data.</text>
</comment>
<sequence>MATGPQLFYCLWQDSRVRDTLFEALSKEDIGNVRLANSACCNLVTKRLFLRTHLTFTANSFTRQAKVQALSRIGHYIEHLTFYFPHSNATFLPPLIHPESGREISFLYTPHTSMGSVLERPKFANEGLGEILTSQYPPLFHAASNVPSFINAMKHLVNIRHLTIKTPGQDPKERYRRDIVDYALISLRVALERAPMKKLNKLSLSVHPSAFLYLRSAQGFGCSPSAGRRWRQIRKMNINVDSWDFYGPSPGLDNLKIIQDFLYHYSTSLEKLAFTWHGRKGPCPIALAADPLFAPPRNSLKLFREVTSPMSPLPPAPPRKPVVFRKLRYLAVRNATMNAAQVADLVTSHQHCVREFDFENSVLIGDGSWDEALAPLMTSNSHSGYWTRHSMATVTEITCFNYHRSQDLYEPETQPSAAVAAVPQKLFNIDFDGAEDELEDEEQADGFEVELASDVEAARKASLSSANKIKKRTVTKRRRKRKPGHERRDDKGEERHHHRGRHRQGSHGSLEEPHEVRRLHFPWLKRSKDCVDEPPVLMHPALIQPAPLKRQHSNKSPSHSREPPQLTTPRQPPYGGLFGEVDSVYSTDSRRLFGEVTPLSHSRTGSEPDLSHSPSDDPDSGDDYLRPQTPTTPEMKISAPILDTSPNMPTLLQPTVYDPTAELCSEITAVQRDLEAEEKHRLVAEDAEMQTSALRRAKELVLTRLGKEFSASNYGAGNGGRLSPRKETFGAPAFLNSTRFREGLFGKSNGQVYNPAATTLSDHRSVAMGAFHTFTSTLGASLVLYASYKLLDAAQLYLRPSGLHRYLYTDASGQHAWALVTGSNNGIGRGLAFELASHGFNVVLHGRNPRKLEAVRDELQATYPHAEVRILLADASQCHRPEAVDFEGIKEELASLHLTVLINCAGAGPTPTFGALETYGRDVILDNIYLNAAFPTLLTAALLPVLRGQYKKPAENVSNGDARESSSRWPRSRPALILNIGSVTDDGFPLVSFYSAGKAASHVLHKAIAREAALEGWHDVEIVSHRIGAVTGVSHTQAPPTLLRPEARTIARAVLARTGCGRKSVVPYWPHALLQVFLGLLPVSVVDRIVNNAMRRVELEEARKKE</sequence>
<evidence type="ECO:0000256" key="1">
    <source>
        <dbReference type="ARBA" id="ARBA00006484"/>
    </source>
</evidence>
<accession>A0A7C8ITJ6</accession>
<comment type="similarity">
    <text evidence="1">Belongs to the short-chain dehydrogenases/reductases (SDR) family.</text>
</comment>
<keyword evidence="5" id="KW-1185">Reference proteome</keyword>
<dbReference type="InterPro" id="IPR051019">
    <property type="entry name" value="VLCFA-Steroid_DH"/>
</dbReference>
<dbReference type="EMBL" id="WUBL01000034">
    <property type="protein sequence ID" value="KAF2969563.1"/>
    <property type="molecule type" value="Genomic_DNA"/>
</dbReference>
<dbReference type="Pfam" id="PF00106">
    <property type="entry name" value="adh_short"/>
    <property type="match status" value="1"/>
</dbReference>
<dbReference type="PANTHER" id="PTHR43899:SF13">
    <property type="entry name" value="RH59310P"/>
    <property type="match status" value="1"/>
</dbReference>
<keyword evidence="2" id="KW-0560">Oxidoreductase</keyword>
<organism evidence="4 5">
    <name type="scientific">Xylaria multiplex</name>
    <dbReference type="NCBI Taxonomy" id="323545"/>
    <lineage>
        <taxon>Eukaryota</taxon>
        <taxon>Fungi</taxon>
        <taxon>Dikarya</taxon>
        <taxon>Ascomycota</taxon>
        <taxon>Pezizomycotina</taxon>
        <taxon>Sordariomycetes</taxon>
        <taxon>Xylariomycetidae</taxon>
        <taxon>Xylariales</taxon>
        <taxon>Xylariaceae</taxon>
        <taxon>Xylaria</taxon>
    </lineage>
</organism>
<name>A0A7C8ITJ6_9PEZI</name>
<evidence type="ECO:0000256" key="2">
    <source>
        <dbReference type="ARBA" id="ARBA00023002"/>
    </source>
</evidence>
<dbReference type="GO" id="GO:0016491">
    <property type="term" value="F:oxidoreductase activity"/>
    <property type="evidence" value="ECO:0007669"/>
    <property type="project" value="UniProtKB-KW"/>
</dbReference>
<feature type="compositionally biased region" description="Basic and acidic residues" evidence="3">
    <location>
        <begin position="486"/>
        <end position="495"/>
    </location>
</feature>
<dbReference type="PANTHER" id="PTHR43899">
    <property type="entry name" value="RH59310P"/>
    <property type="match status" value="1"/>
</dbReference>
<dbReference type="InterPro" id="IPR036291">
    <property type="entry name" value="NAD(P)-bd_dom_sf"/>
</dbReference>
<feature type="compositionally biased region" description="Basic residues" evidence="3">
    <location>
        <begin position="468"/>
        <end position="485"/>
    </location>
</feature>
<reference evidence="4 5" key="1">
    <citation type="submission" date="2019-12" db="EMBL/GenBank/DDBJ databases">
        <title>Draft genome sequence of the ascomycete Xylaria multiplex DSM 110363.</title>
        <authorList>
            <person name="Buettner E."/>
            <person name="Kellner H."/>
        </authorList>
    </citation>
    <scope>NUCLEOTIDE SEQUENCE [LARGE SCALE GENOMIC DNA]</scope>
    <source>
        <strain evidence="4 5">DSM 110363</strain>
    </source>
</reference>
<dbReference type="AlphaFoldDB" id="A0A7C8ITJ6"/>
<dbReference type="Gene3D" id="3.40.50.720">
    <property type="entry name" value="NAD(P)-binding Rossmann-like Domain"/>
    <property type="match status" value="1"/>
</dbReference>
<dbReference type="PRINTS" id="PR00081">
    <property type="entry name" value="GDHRDH"/>
</dbReference>
<dbReference type="SUPFAM" id="SSF51735">
    <property type="entry name" value="NAD(P)-binding Rossmann-fold domains"/>
    <property type="match status" value="1"/>
</dbReference>
<dbReference type="InParanoid" id="A0A7C8ITJ6"/>
<dbReference type="InterPro" id="IPR002347">
    <property type="entry name" value="SDR_fam"/>
</dbReference>
<proteinExistence type="inferred from homology"/>
<gene>
    <name evidence="4" type="ORF">GQX73_g3994</name>
</gene>